<gene>
    <name evidence="2" type="ORF">EC1118_1D0_8053g</name>
</gene>
<dbReference type="Proteomes" id="UP000000286">
    <property type="component" value="Chromosome IV"/>
</dbReference>
<keyword evidence="1" id="KW-0812">Transmembrane</keyword>
<dbReference type="OrthoDB" id="10341468at2759"/>
<accession>C8Z649</accession>
<name>C8Z649_YEAS8</name>
<dbReference type="HOGENOM" id="CLU_138110_0_0_1"/>
<sequence length="163" mass="18824">MEALVALQQTLSWFLLLVVVILIFFLLLSCLTQLRRLITKRMTKMENNRKVRNQNHFCKVNIALAELLTVSTDDTDMPLQKKSNSINRRVPTCTYIYMCACVYMSDIYMSNRLSKVFTLIAASIGREYCQIADALQAKKPLKNRWENGLARLSDLRAWTLKVA</sequence>
<reference evidence="2 3" key="1">
    <citation type="journal article" date="2009" name="Proc. Natl. Acad. Sci. U.S.A.">
        <title>Eukaryote-to-eukaryote gene transfer events revealed by the genome sequence of the wine yeast Saccharomyces cerevisiae EC1118.</title>
        <authorList>
            <person name="Novo M."/>
            <person name="Bigey F."/>
            <person name="Beyne E."/>
            <person name="Galeote V."/>
            <person name="Gavory F."/>
            <person name="Mallet S."/>
            <person name="Cambot B."/>
            <person name="Legras J.L."/>
            <person name="Wincker P."/>
            <person name="Casaregola S."/>
            <person name="Dequin S."/>
        </authorList>
    </citation>
    <scope>NUCLEOTIDE SEQUENCE [LARGE SCALE GENOMIC DNA]</scope>
    <source>
        <strain evidence="3">Lalvin EC1118 / Prise de mousse</strain>
    </source>
</reference>
<organism evidence="2 3">
    <name type="scientific">Saccharomyces cerevisiae (strain Lalvin EC1118 / Prise de mousse)</name>
    <name type="common">Baker's yeast</name>
    <dbReference type="NCBI Taxonomy" id="643680"/>
    <lineage>
        <taxon>Eukaryota</taxon>
        <taxon>Fungi</taxon>
        <taxon>Dikarya</taxon>
        <taxon>Ascomycota</taxon>
        <taxon>Saccharomycotina</taxon>
        <taxon>Saccharomycetes</taxon>
        <taxon>Saccharomycetales</taxon>
        <taxon>Saccharomycetaceae</taxon>
        <taxon>Saccharomyces</taxon>
    </lineage>
</organism>
<dbReference type="AlphaFoldDB" id="C8Z649"/>
<evidence type="ECO:0000313" key="2">
    <source>
        <dbReference type="EMBL" id="CAY78988.1"/>
    </source>
</evidence>
<dbReference type="EMBL" id="FN393063">
    <property type="protein sequence ID" value="CAY78988.1"/>
    <property type="molecule type" value="Genomic_DNA"/>
</dbReference>
<protein>
    <submittedName>
        <fullName evidence="2">EC1118_1D0_8053p</fullName>
    </submittedName>
</protein>
<feature type="transmembrane region" description="Helical" evidence="1">
    <location>
        <begin position="12"/>
        <end position="34"/>
    </location>
</feature>
<evidence type="ECO:0000313" key="3">
    <source>
        <dbReference type="Proteomes" id="UP000000286"/>
    </source>
</evidence>
<keyword evidence="1" id="KW-0472">Membrane</keyword>
<keyword evidence="1" id="KW-1133">Transmembrane helix</keyword>
<proteinExistence type="predicted"/>
<evidence type="ECO:0000256" key="1">
    <source>
        <dbReference type="SAM" id="Phobius"/>
    </source>
</evidence>